<feature type="domain" description="HTH asnC-type" evidence="4">
    <location>
        <begin position="3"/>
        <end position="64"/>
    </location>
</feature>
<evidence type="ECO:0000256" key="3">
    <source>
        <dbReference type="ARBA" id="ARBA00023163"/>
    </source>
</evidence>
<protein>
    <submittedName>
        <fullName evidence="5">Lrp/AsnC family transcriptional regulator</fullName>
    </submittedName>
</protein>
<evidence type="ECO:0000256" key="1">
    <source>
        <dbReference type="ARBA" id="ARBA00023015"/>
    </source>
</evidence>
<dbReference type="SMART" id="SM00344">
    <property type="entry name" value="HTH_ASNC"/>
    <property type="match status" value="1"/>
</dbReference>
<dbReference type="PANTHER" id="PTHR30154">
    <property type="entry name" value="LEUCINE-RESPONSIVE REGULATORY PROTEIN"/>
    <property type="match status" value="1"/>
</dbReference>
<dbReference type="PRINTS" id="PR00033">
    <property type="entry name" value="HTHASNC"/>
</dbReference>
<evidence type="ECO:0000313" key="6">
    <source>
        <dbReference type="Proteomes" id="UP001589793"/>
    </source>
</evidence>
<dbReference type="RefSeq" id="WP_376980317.1">
    <property type="nucleotide sequence ID" value="NZ_JBHLSV010000010.1"/>
</dbReference>
<dbReference type="Proteomes" id="UP001589793">
    <property type="component" value="Unassembled WGS sequence"/>
</dbReference>
<proteinExistence type="predicted"/>
<dbReference type="SUPFAM" id="SSF54909">
    <property type="entry name" value="Dimeric alpha+beta barrel"/>
    <property type="match status" value="1"/>
</dbReference>
<dbReference type="Pfam" id="PF01037">
    <property type="entry name" value="AsnC_trans_reg"/>
    <property type="match status" value="1"/>
</dbReference>
<reference evidence="5 6" key="1">
    <citation type="submission" date="2024-09" db="EMBL/GenBank/DDBJ databases">
        <authorList>
            <person name="Sun Q."/>
            <person name="Mori K."/>
        </authorList>
    </citation>
    <scope>NUCLEOTIDE SEQUENCE [LARGE SCALE GENOMIC DNA]</scope>
    <source>
        <strain evidence="5 6">CICC 10874</strain>
    </source>
</reference>
<evidence type="ECO:0000259" key="4">
    <source>
        <dbReference type="PROSITE" id="PS50956"/>
    </source>
</evidence>
<dbReference type="EMBL" id="JBHLSV010000010">
    <property type="protein sequence ID" value="MFC0674333.1"/>
    <property type="molecule type" value="Genomic_DNA"/>
</dbReference>
<dbReference type="Gene3D" id="3.30.70.920">
    <property type="match status" value="1"/>
</dbReference>
<dbReference type="PROSITE" id="PS50956">
    <property type="entry name" value="HTH_ASNC_2"/>
    <property type="match status" value="1"/>
</dbReference>
<dbReference type="InterPro" id="IPR036388">
    <property type="entry name" value="WH-like_DNA-bd_sf"/>
</dbReference>
<evidence type="ECO:0000256" key="2">
    <source>
        <dbReference type="ARBA" id="ARBA00023125"/>
    </source>
</evidence>
<dbReference type="InterPro" id="IPR011008">
    <property type="entry name" value="Dimeric_a/b-barrel"/>
</dbReference>
<dbReference type="InterPro" id="IPR000485">
    <property type="entry name" value="AsnC-type_HTH_dom"/>
</dbReference>
<keyword evidence="1" id="KW-0805">Transcription regulation</keyword>
<sequence>MDLDADDRRILALIQEEGILNPHRIRTRLGLSQAQSHRRLRRLEASGAIERYTAVLCPEALGLRFEARAFAVLAADDELSVRAFERAVFSIPHIVQAERLGGDIDYLLHVRTTSRSTCEQLVEDTLHALPGLAELTWAPVASRLRSEVTLPI</sequence>
<name>A0ABV6REH7_9MICO</name>
<keyword evidence="3" id="KW-0804">Transcription</keyword>
<dbReference type="InterPro" id="IPR019888">
    <property type="entry name" value="Tscrpt_reg_AsnC-like"/>
</dbReference>
<keyword evidence="6" id="KW-1185">Reference proteome</keyword>
<dbReference type="Gene3D" id="1.10.10.10">
    <property type="entry name" value="Winged helix-like DNA-binding domain superfamily/Winged helix DNA-binding domain"/>
    <property type="match status" value="1"/>
</dbReference>
<dbReference type="PANTHER" id="PTHR30154:SF34">
    <property type="entry name" value="TRANSCRIPTIONAL REGULATOR AZLB"/>
    <property type="match status" value="1"/>
</dbReference>
<evidence type="ECO:0000313" key="5">
    <source>
        <dbReference type="EMBL" id="MFC0674333.1"/>
    </source>
</evidence>
<keyword evidence="2" id="KW-0238">DNA-binding</keyword>
<dbReference type="InterPro" id="IPR036390">
    <property type="entry name" value="WH_DNA-bd_sf"/>
</dbReference>
<comment type="caution">
    <text evidence="5">The sequence shown here is derived from an EMBL/GenBank/DDBJ whole genome shotgun (WGS) entry which is preliminary data.</text>
</comment>
<organism evidence="5 6">
    <name type="scientific">Brachybacterium hainanense</name>
    <dbReference type="NCBI Taxonomy" id="1541174"/>
    <lineage>
        <taxon>Bacteria</taxon>
        <taxon>Bacillati</taxon>
        <taxon>Actinomycetota</taxon>
        <taxon>Actinomycetes</taxon>
        <taxon>Micrococcales</taxon>
        <taxon>Dermabacteraceae</taxon>
        <taxon>Brachybacterium</taxon>
    </lineage>
</organism>
<accession>A0ABV6REH7</accession>
<dbReference type="Pfam" id="PF13412">
    <property type="entry name" value="HTH_24"/>
    <property type="match status" value="1"/>
</dbReference>
<dbReference type="InterPro" id="IPR019887">
    <property type="entry name" value="Tscrpt_reg_AsnC/Lrp_C"/>
</dbReference>
<dbReference type="SUPFAM" id="SSF46785">
    <property type="entry name" value="Winged helix' DNA-binding domain"/>
    <property type="match status" value="1"/>
</dbReference>
<gene>
    <name evidence="5" type="ORF">ACFFF6_10245</name>
</gene>